<dbReference type="STRING" id="1367849.GCA_000518585_02105"/>
<evidence type="ECO:0000313" key="6">
    <source>
        <dbReference type="Proteomes" id="UP000826513"/>
    </source>
</evidence>
<dbReference type="KEGG" id="alf:CFBP5473_22385"/>
<feature type="domain" description="Serine aminopeptidase S33" evidence="2">
    <location>
        <begin position="18"/>
        <end position="249"/>
    </location>
</feature>
<dbReference type="Gene3D" id="3.40.50.1820">
    <property type="entry name" value="alpha/beta hydrolase"/>
    <property type="match status" value="1"/>
</dbReference>
<accession>A0A4D7DTH0</accession>
<dbReference type="GO" id="GO:0016020">
    <property type="term" value="C:membrane"/>
    <property type="evidence" value="ECO:0007669"/>
    <property type="project" value="TreeGrafter"/>
</dbReference>
<gene>
    <name evidence="3" type="ORF">CFBP5473_22385</name>
    <name evidence="4" type="ORF">J5285_24635</name>
</gene>
<dbReference type="OrthoDB" id="8476759at2"/>
<evidence type="ECO:0000313" key="5">
    <source>
        <dbReference type="Proteomes" id="UP000298545"/>
    </source>
</evidence>
<dbReference type="SUPFAM" id="SSF53474">
    <property type="entry name" value="alpha/beta-Hydrolases"/>
    <property type="match status" value="1"/>
</dbReference>
<dbReference type="RefSeq" id="WP_027674890.1">
    <property type="nucleotide sequence ID" value="NZ_CP039693.1"/>
</dbReference>
<sequence length="275" mass="30679">MKSETSTFFEEGTNGRGVLLIHGLTGAPAEMRLVARQLHKRGYSVLAPLLAGHGVDASVLRRSRWQDWLESVHIARAAFSRRVDTVYAAGICVGGKLAMMAAADTPDKIKATAIYSPCFYYDGWEVPLHYSLLSSNVGWLSRFPLLGRLNFHENPSLGIKDERMRRLIAGLGAEGIFESFPAKALFEMHALGRKLKSRLPSMRTPTLIIHSREDDLSGPSHARYIADHIGGQNRLHWLDDSYHMIHVDRQHRVVADLTAQFFEAENAAKHESPIG</sequence>
<dbReference type="PANTHER" id="PTHR43798:SF31">
    <property type="entry name" value="AB HYDROLASE SUPERFAMILY PROTEIN YCLE"/>
    <property type="match status" value="1"/>
</dbReference>
<geneLocation type="plasmid" evidence="5">
    <name>palcfbp5473</name>
</geneLocation>
<evidence type="ECO:0000313" key="4">
    <source>
        <dbReference type="EMBL" id="QYA10739.1"/>
    </source>
</evidence>
<proteinExistence type="predicted"/>
<dbReference type="InterPro" id="IPR029058">
    <property type="entry name" value="AB_hydrolase_fold"/>
</dbReference>
<dbReference type="EMBL" id="CP072170">
    <property type="protein sequence ID" value="QYA10739.1"/>
    <property type="molecule type" value="Genomic_DNA"/>
</dbReference>
<dbReference type="AlphaFoldDB" id="A0A4D7DTH0"/>
<dbReference type="InterPro" id="IPR012354">
    <property type="entry name" value="Esterase_lipase"/>
</dbReference>
<reference evidence="4 6" key="2">
    <citation type="submission" date="2021-03" db="EMBL/GenBank/DDBJ databases">
        <title>Rapid diversification of plasmids in a genus of pathogenic and nitrogen fixing bacteria.</title>
        <authorList>
            <person name="Weisberg A.J."/>
            <person name="Miller M."/>
            <person name="Ream W."/>
            <person name="Grunwald N.J."/>
            <person name="Chang J.H."/>
        </authorList>
    </citation>
    <scope>NUCLEOTIDE SEQUENCE [LARGE SCALE GENOMIC DNA]</scope>
    <source>
        <strain evidence="4 6">AF3.44</strain>
        <plasmid evidence="4 6">unnamed1</plasmid>
    </source>
</reference>
<dbReference type="PANTHER" id="PTHR43798">
    <property type="entry name" value="MONOACYLGLYCEROL LIPASE"/>
    <property type="match status" value="1"/>
</dbReference>
<organism evidence="3 5">
    <name type="scientific">Agrobacterium larrymoorei</name>
    <dbReference type="NCBI Taxonomy" id="160699"/>
    <lineage>
        <taxon>Bacteria</taxon>
        <taxon>Pseudomonadati</taxon>
        <taxon>Pseudomonadota</taxon>
        <taxon>Alphaproteobacteria</taxon>
        <taxon>Hyphomicrobiales</taxon>
        <taxon>Rhizobiaceae</taxon>
        <taxon>Rhizobium/Agrobacterium group</taxon>
        <taxon>Agrobacterium</taxon>
    </lineage>
</organism>
<geneLocation type="plasmid" evidence="3">
    <name>pAlCFBP5473</name>
</geneLocation>
<name>A0A4D7DTH0_9HYPH</name>
<reference evidence="3 5" key="1">
    <citation type="submission" date="2019-04" db="EMBL/GenBank/DDBJ databases">
        <title>Complete genome sequence of Agrobacterium larrymoorei CFBP5473.</title>
        <authorList>
            <person name="Haryono M."/>
            <person name="Chou L."/>
            <person name="Lin Y.-C."/>
            <person name="Lai E.-M."/>
            <person name="Kuo C.-H."/>
        </authorList>
    </citation>
    <scope>NUCLEOTIDE SEQUENCE [LARGE SCALE GENOMIC DNA]</scope>
    <source>
        <strain evidence="3 5">CFBP5473</strain>
        <plasmid evidence="3">pAlCFBP5473</plasmid>
        <plasmid evidence="5">palcfbp5473</plasmid>
    </source>
</reference>
<protein>
    <submittedName>
        <fullName evidence="3">Alpha/beta fold hydrolase</fullName>
    </submittedName>
</protein>
<keyword evidence="6" id="KW-1185">Reference proteome</keyword>
<geneLocation type="plasmid" evidence="4 6">
    <name>unnamed1</name>
</geneLocation>
<keyword evidence="3" id="KW-0614">Plasmid</keyword>
<evidence type="ECO:0000313" key="3">
    <source>
        <dbReference type="EMBL" id="QCJ00736.1"/>
    </source>
</evidence>
<evidence type="ECO:0000259" key="2">
    <source>
        <dbReference type="Pfam" id="PF12146"/>
    </source>
</evidence>
<dbReference type="Pfam" id="PF12146">
    <property type="entry name" value="Hydrolase_4"/>
    <property type="match status" value="1"/>
</dbReference>
<dbReference type="PIRSF" id="PIRSF017388">
    <property type="entry name" value="Esterase_lipase"/>
    <property type="match status" value="1"/>
</dbReference>
<dbReference type="Proteomes" id="UP000826513">
    <property type="component" value="Plasmid unnamed1"/>
</dbReference>
<dbReference type="GO" id="GO:0052689">
    <property type="term" value="F:carboxylic ester hydrolase activity"/>
    <property type="evidence" value="ECO:0007669"/>
    <property type="project" value="InterPro"/>
</dbReference>
<dbReference type="Proteomes" id="UP000298545">
    <property type="component" value="Plasmid pAlCFBP5473"/>
</dbReference>
<dbReference type="InterPro" id="IPR050266">
    <property type="entry name" value="AB_hydrolase_sf"/>
</dbReference>
<evidence type="ECO:0000256" key="1">
    <source>
        <dbReference type="ARBA" id="ARBA00022801"/>
    </source>
</evidence>
<dbReference type="InterPro" id="IPR022742">
    <property type="entry name" value="Hydrolase_4"/>
</dbReference>
<dbReference type="EMBL" id="CP039693">
    <property type="protein sequence ID" value="QCJ00736.1"/>
    <property type="molecule type" value="Genomic_DNA"/>
</dbReference>
<keyword evidence="1 3" id="KW-0378">Hydrolase</keyword>